<dbReference type="EMBL" id="JBHRTK010000001">
    <property type="protein sequence ID" value="MFC3204887.1"/>
    <property type="molecule type" value="Genomic_DNA"/>
</dbReference>
<dbReference type="Proteomes" id="UP001595583">
    <property type="component" value="Unassembled WGS sequence"/>
</dbReference>
<evidence type="ECO:0000313" key="3">
    <source>
        <dbReference type="EMBL" id="MFC3204887.1"/>
    </source>
</evidence>
<evidence type="ECO:0000256" key="1">
    <source>
        <dbReference type="ARBA" id="ARBA00006865"/>
    </source>
</evidence>
<dbReference type="Pfam" id="PF00353">
    <property type="entry name" value="HemolysinCabind"/>
    <property type="match status" value="1"/>
</dbReference>
<proteinExistence type="inferred from homology"/>
<dbReference type="SUPFAM" id="SSF51120">
    <property type="entry name" value="beta-Roll"/>
    <property type="match status" value="1"/>
</dbReference>
<dbReference type="InterPro" id="IPR000757">
    <property type="entry name" value="Beta-glucanase-like"/>
</dbReference>
<dbReference type="CDD" id="cd08023">
    <property type="entry name" value="GH16_laminarinase_like"/>
    <property type="match status" value="1"/>
</dbReference>
<sequence>MDTIVNAKGVPLFYSGASTRHISATHSGPELYGTSANDTFWGDASVYVTMHGGAGDDIYHLYSSINKVAEEPGEGIDTVVTWMSYTLPDNVENLTVTDNGRYAFGNALDNIIQGGAGRQTLDGGIGNDVLIGGSGSDIFVISKGNGSDLIVDFEAVDTVRLNGDGLTSFEAVQAHMVQTGSDVQLDLGSDEILVFKDTTIENFAPGQFELPIDKSGMTPSFVDNFDTLSHWNGESGTWDSNFWWGQPNGSTLSTNGELQWYIDTNYGPTSKVNPFSVGNGILTITAARAPADIEPLINNYEYTSGLLTTHESFSQTYGYFEMRADLPEVDGTWPAFWLLPEDGSWPPEIDVVETRGQEPNRLFMTAHSNASGERTTVSSTVNVLDTEGFHTYGVLWTEDKLIWYYDNVEVARAATPADMHDPMYMLVNLAVGGIAGAPDDGLAAPAEMHIDYIRAYSLDDVHNGALDTTYDWSV</sequence>
<dbReference type="InterPro" id="IPR013320">
    <property type="entry name" value="ConA-like_dom_sf"/>
</dbReference>
<dbReference type="PANTHER" id="PTHR10963:SF55">
    <property type="entry name" value="GLYCOSIDE HYDROLASE FAMILY 16 PROTEIN"/>
    <property type="match status" value="1"/>
</dbReference>
<evidence type="ECO:0000259" key="2">
    <source>
        <dbReference type="PROSITE" id="PS51762"/>
    </source>
</evidence>
<feature type="domain" description="GH16" evidence="2">
    <location>
        <begin position="212"/>
        <end position="461"/>
    </location>
</feature>
<keyword evidence="4" id="KW-1185">Reference proteome</keyword>
<dbReference type="RefSeq" id="WP_378217783.1">
    <property type="nucleotide sequence ID" value="NZ_JBHRTK010000001.1"/>
</dbReference>
<gene>
    <name evidence="3" type="ORF">ACFOHJ_01560</name>
</gene>
<dbReference type="PROSITE" id="PS51762">
    <property type="entry name" value="GH16_2"/>
    <property type="match status" value="1"/>
</dbReference>
<dbReference type="PANTHER" id="PTHR10963">
    <property type="entry name" value="GLYCOSYL HYDROLASE-RELATED"/>
    <property type="match status" value="1"/>
</dbReference>
<dbReference type="Gene3D" id="2.150.10.10">
    <property type="entry name" value="Serralysin-like metalloprotease, C-terminal"/>
    <property type="match status" value="1"/>
</dbReference>
<accession>A0ABV7K6D2</accession>
<dbReference type="Pfam" id="PF00722">
    <property type="entry name" value="Glyco_hydro_16"/>
    <property type="match status" value="1"/>
</dbReference>
<protein>
    <submittedName>
        <fullName evidence="3">Family 16 glycosylhydrolase</fullName>
    </submittedName>
</protein>
<dbReference type="SUPFAM" id="SSF49899">
    <property type="entry name" value="Concanavalin A-like lectins/glucanases"/>
    <property type="match status" value="1"/>
</dbReference>
<dbReference type="InterPro" id="IPR001343">
    <property type="entry name" value="Hemolysn_Ca-bd"/>
</dbReference>
<evidence type="ECO:0000313" key="4">
    <source>
        <dbReference type="Proteomes" id="UP001595583"/>
    </source>
</evidence>
<organism evidence="3 4">
    <name type="scientific">Aquamicrobium soli</name>
    <dbReference type="NCBI Taxonomy" id="1811518"/>
    <lineage>
        <taxon>Bacteria</taxon>
        <taxon>Pseudomonadati</taxon>
        <taxon>Pseudomonadota</taxon>
        <taxon>Alphaproteobacteria</taxon>
        <taxon>Hyphomicrobiales</taxon>
        <taxon>Phyllobacteriaceae</taxon>
        <taxon>Aquamicrobium</taxon>
    </lineage>
</organism>
<name>A0ABV7K6D2_9HYPH</name>
<dbReference type="Gene3D" id="2.60.120.200">
    <property type="match status" value="1"/>
</dbReference>
<dbReference type="PRINTS" id="PR00313">
    <property type="entry name" value="CABNDNGRPT"/>
</dbReference>
<comment type="similarity">
    <text evidence="1">Belongs to the glycosyl hydrolase 16 family.</text>
</comment>
<dbReference type="InterPro" id="IPR011049">
    <property type="entry name" value="Serralysin-like_metalloprot_C"/>
</dbReference>
<dbReference type="InterPro" id="IPR050546">
    <property type="entry name" value="Glycosyl_Hydrlase_16"/>
</dbReference>
<comment type="caution">
    <text evidence="3">The sequence shown here is derived from an EMBL/GenBank/DDBJ whole genome shotgun (WGS) entry which is preliminary data.</text>
</comment>
<reference evidence="4" key="1">
    <citation type="journal article" date="2019" name="Int. J. Syst. Evol. Microbiol.">
        <title>The Global Catalogue of Microorganisms (GCM) 10K type strain sequencing project: providing services to taxonomists for standard genome sequencing and annotation.</title>
        <authorList>
            <consortium name="The Broad Institute Genomics Platform"/>
            <consortium name="The Broad Institute Genome Sequencing Center for Infectious Disease"/>
            <person name="Wu L."/>
            <person name="Ma J."/>
        </authorList>
    </citation>
    <scope>NUCLEOTIDE SEQUENCE [LARGE SCALE GENOMIC DNA]</scope>
    <source>
        <strain evidence="4">KCTC 52165</strain>
    </source>
</reference>